<protein>
    <submittedName>
        <fullName evidence="3">Prephenate dehydrogenase</fullName>
    </submittedName>
</protein>
<dbReference type="Pfam" id="PF02153">
    <property type="entry name" value="PDH_N"/>
    <property type="match status" value="1"/>
</dbReference>
<dbReference type="GO" id="GO:0008977">
    <property type="term" value="F:prephenate dehydrogenase (NAD+) activity"/>
    <property type="evidence" value="ECO:0007669"/>
    <property type="project" value="InterPro"/>
</dbReference>
<dbReference type="SUPFAM" id="SSF51735">
    <property type="entry name" value="NAD(P)-binding Rossmann-fold domains"/>
    <property type="match status" value="1"/>
</dbReference>
<dbReference type="Gene3D" id="1.10.3660.10">
    <property type="entry name" value="6-phosphogluconate dehydrogenase C-terminal like domain"/>
    <property type="match status" value="1"/>
</dbReference>
<dbReference type="InterPro" id="IPR008927">
    <property type="entry name" value="6-PGluconate_DH-like_C_sf"/>
</dbReference>
<keyword evidence="1" id="KW-0560">Oxidoreductase</keyword>
<accession>A0A3N5B6L9</accession>
<evidence type="ECO:0000313" key="3">
    <source>
        <dbReference type="EMBL" id="RPF53074.1"/>
    </source>
</evidence>
<keyword evidence="4" id="KW-1185">Reference proteome</keyword>
<dbReference type="SUPFAM" id="SSF48179">
    <property type="entry name" value="6-phosphogluconate dehydrogenase C-terminal domain-like"/>
    <property type="match status" value="1"/>
</dbReference>
<evidence type="ECO:0000259" key="2">
    <source>
        <dbReference type="PROSITE" id="PS51176"/>
    </source>
</evidence>
<dbReference type="GO" id="GO:0070403">
    <property type="term" value="F:NAD+ binding"/>
    <property type="evidence" value="ECO:0007669"/>
    <property type="project" value="InterPro"/>
</dbReference>
<gene>
    <name evidence="3" type="ORF">EDC42_0641</name>
</gene>
<feature type="domain" description="Prephenate/arogenate dehydrogenase" evidence="2">
    <location>
        <begin position="16"/>
        <end position="294"/>
    </location>
</feature>
<proteinExistence type="predicted"/>
<dbReference type="InterPro" id="IPR003099">
    <property type="entry name" value="Prephen_DH"/>
</dbReference>
<comment type="caution">
    <text evidence="3">The sequence shown here is derived from an EMBL/GenBank/DDBJ whole genome shotgun (WGS) entry which is preliminary data.</text>
</comment>
<organism evidence="3 4">
    <name type="scientific">Methanobrevibacter gottschalkii DSM 11977</name>
    <dbReference type="NCBI Taxonomy" id="1122229"/>
    <lineage>
        <taxon>Archaea</taxon>
        <taxon>Methanobacteriati</taxon>
        <taxon>Methanobacteriota</taxon>
        <taxon>Methanomada group</taxon>
        <taxon>Methanobacteria</taxon>
        <taxon>Methanobacteriales</taxon>
        <taxon>Methanobacteriaceae</taxon>
        <taxon>Methanobrevibacter</taxon>
    </lineage>
</organism>
<dbReference type="Gene3D" id="3.40.50.720">
    <property type="entry name" value="NAD(P)-binding Rossmann-like Domain"/>
    <property type="match status" value="1"/>
</dbReference>
<dbReference type="Proteomes" id="UP000271783">
    <property type="component" value="Unassembled WGS sequence"/>
</dbReference>
<dbReference type="PANTHER" id="PTHR21363:SF0">
    <property type="entry name" value="PREPHENATE DEHYDROGENASE [NADP(+)]"/>
    <property type="match status" value="1"/>
</dbReference>
<dbReference type="PANTHER" id="PTHR21363">
    <property type="entry name" value="PREPHENATE DEHYDROGENASE"/>
    <property type="match status" value="1"/>
</dbReference>
<dbReference type="AlphaFoldDB" id="A0A3N5B6L9"/>
<evidence type="ECO:0000256" key="1">
    <source>
        <dbReference type="ARBA" id="ARBA00023002"/>
    </source>
</evidence>
<dbReference type="InterPro" id="IPR036291">
    <property type="entry name" value="NAD(P)-bd_dom_sf"/>
</dbReference>
<dbReference type="InterPro" id="IPR046825">
    <property type="entry name" value="PDH_C"/>
</dbReference>
<sequence length="448" mass="50963">MKIKVITNLKLLMIKMNVGIIGGSDGLGKTIVYYLRDEFDVYITGRDHKKGKEVACNLNVNYIESNTDLAKISDIIIVSVPIHHTSDVIREVAQFMKAGSLMIDVTSVKEEPSRTMEEVLPDTVEYIPTHPIFGPRTTELDNQVIVLTATKKGEWYRKVYDYLNKQHMRIIETTAKKHDYMMSIVQVLTHFSFISTASAIEKLKIDISETEDYESPIYNLMIDMIARIVAQNPYLTYHIQSMNNNGPKIRNTFADAVIELRDVINNEDDEKFVEIAIKATKHMGDIKNALGRSDKAINGLNHEFTLLNKSIGTEVGLRHIYSGKIHVGILEKIENKTAILRKRNKVKKLRIANIEVLSDNELYEWKINNLDKKRESISCVFPKRVDAEVIQDTVMNIANIIDIKLTDTYNGPQISKNSISLTFEVIALSKEDIEKIKELFTGFGGVIR</sequence>
<dbReference type="EMBL" id="RKRG01000001">
    <property type="protein sequence ID" value="RPF53074.1"/>
    <property type="molecule type" value="Genomic_DNA"/>
</dbReference>
<dbReference type="GO" id="GO:0004665">
    <property type="term" value="F:prephenate dehydrogenase (NADP+) activity"/>
    <property type="evidence" value="ECO:0007669"/>
    <property type="project" value="InterPro"/>
</dbReference>
<evidence type="ECO:0000313" key="4">
    <source>
        <dbReference type="Proteomes" id="UP000271783"/>
    </source>
</evidence>
<reference evidence="3 4" key="1">
    <citation type="submission" date="2018-11" db="EMBL/GenBank/DDBJ databases">
        <title>Genomic Encyclopedia of Type Strains, Phase IV (KMG-IV): sequencing the most valuable type-strain genomes for metagenomic binning, comparative biology and taxonomic classification.</title>
        <authorList>
            <person name="Goeker M."/>
        </authorList>
    </citation>
    <scope>NUCLEOTIDE SEQUENCE [LARGE SCALE GENOMIC DNA]</scope>
    <source>
        <strain evidence="3 4">DSM 11977</strain>
    </source>
</reference>
<dbReference type="Pfam" id="PF20463">
    <property type="entry name" value="PDH_C"/>
    <property type="match status" value="1"/>
</dbReference>
<dbReference type="PROSITE" id="PS51176">
    <property type="entry name" value="PDH_ADH"/>
    <property type="match status" value="1"/>
</dbReference>
<dbReference type="NCBIfam" id="NF006408">
    <property type="entry name" value="PRK08655.1-2"/>
    <property type="match status" value="1"/>
</dbReference>
<dbReference type="GO" id="GO:0006571">
    <property type="term" value="P:tyrosine biosynthetic process"/>
    <property type="evidence" value="ECO:0007669"/>
    <property type="project" value="InterPro"/>
</dbReference>
<dbReference type="InterPro" id="IPR050812">
    <property type="entry name" value="Preph/Arog_dehydrog"/>
</dbReference>
<dbReference type="InterPro" id="IPR046826">
    <property type="entry name" value="PDH_N"/>
</dbReference>
<name>A0A3N5B6L9_9EURY</name>